<evidence type="ECO:0000313" key="1">
    <source>
        <dbReference type="EMBL" id="MFC1413500.1"/>
    </source>
</evidence>
<protein>
    <recommendedName>
        <fullName evidence="3">DoxX-like protein</fullName>
    </recommendedName>
</protein>
<name>A0ABV6VID8_9ACTN</name>
<proteinExistence type="predicted"/>
<sequence>MTPAVGRSTPVNRFALTRAGYGLLQLACAPALFRGADRSAARAALRVLGLRQLVQAAATVSAPTPGVLGLGTGVDLLHAASMAALAGVSRRYRGVALPETLAATALALAGTVAAGQAARQARVLTVPQPASQSR</sequence>
<dbReference type="EMBL" id="JBHEZX010000017">
    <property type="protein sequence ID" value="MFC1413500.1"/>
    <property type="molecule type" value="Genomic_DNA"/>
</dbReference>
<comment type="caution">
    <text evidence="1">The sequence shown here is derived from an EMBL/GenBank/DDBJ whole genome shotgun (WGS) entry which is preliminary data.</text>
</comment>
<dbReference type="RefSeq" id="WP_380515471.1">
    <property type="nucleotide sequence ID" value="NZ_JBHEZX010000017.1"/>
</dbReference>
<organism evidence="1 2">
    <name type="scientific">Streptacidiphilus alkalitolerans</name>
    <dbReference type="NCBI Taxonomy" id="3342712"/>
    <lineage>
        <taxon>Bacteria</taxon>
        <taxon>Bacillati</taxon>
        <taxon>Actinomycetota</taxon>
        <taxon>Actinomycetes</taxon>
        <taxon>Kitasatosporales</taxon>
        <taxon>Streptomycetaceae</taxon>
        <taxon>Streptacidiphilus</taxon>
    </lineage>
</organism>
<evidence type="ECO:0008006" key="3">
    <source>
        <dbReference type="Google" id="ProtNLM"/>
    </source>
</evidence>
<evidence type="ECO:0000313" key="2">
    <source>
        <dbReference type="Proteomes" id="UP001592582"/>
    </source>
</evidence>
<accession>A0ABV6VID8</accession>
<gene>
    <name evidence="1" type="ORF">ACEZDG_29985</name>
</gene>
<keyword evidence="2" id="KW-1185">Reference proteome</keyword>
<dbReference type="Proteomes" id="UP001592582">
    <property type="component" value="Unassembled WGS sequence"/>
</dbReference>
<reference evidence="1 2" key="1">
    <citation type="submission" date="2024-09" db="EMBL/GenBank/DDBJ databases">
        <authorList>
            <person name="Lee S.D."/>
        </authorList>
    </citation>
    <scope>NUCLEOTIDE SEQUENCE [LARGE SCALE GENOMIC DNA]</scope>
    <source>
        <strain evidence="1 2">N1-1</strain>
    </source>
</reference>